<organism evidence="2 3">
    <name type="scientific">Acetoanaerobium noterae</name>
    <dbReference type="NCBI Taxonomy" id="745369"/>
    <lineage>
        <taxon>Bacteria</taxon>
        <taxon>Bacillati</taxon>
        <taxon>Bacillota</taxon>
        <taxon>Clostridia</taxon>
        <taxon>Peptostreptococcales</taxon>
        <taxon>Filifactoraceae</taxon>
        <taxon>Acetoanaerobium</taxon>
    </lineage>
</organism>
<dbReference type="SUPFAM" id="SSF55811">
    <property type="entry name" value="Nudix"/>
    <property type="match status" value="1"/>
</dbReference>
<proteinExistence type="predicted"/>
<keyword evidence="3" id="KW-1185">Reference proteome</keyword>
<dbReference type="Gene3D" id="1.10.10.10">
    <property type="entry name" value="Winged helix-like DNA-binding domain superfamily/Winged helix DNA-binding domain"/>
    <property type="match status" value="1"/>
</dbReference>
<dbReference type="InterPro" id="IPR036388">
    <property type="entry name" value="WH-like_DNA-bd_sf"/>
</dbReference>
<dbReference type="SUPFAM" id="SSF46785">
    <property type="entry name" value="Winged helix' DNA-binding domain"/>
    <property type="match status" value="1"/>
</dbReference>
<dbReference type="InterPro" id="IPR036390">
    <property type="entry name" value="WH_DNA-bd_sf"/>
</dbReference>
<dbReference type="InterPro" id="IPR000086">
    <property type="entry name" value="NUDIX_hydrolase_dom"/>
</dbReference>
<dbReference type="Gene3D" id="3.90.79.10">
    <property type="entry name" value="Nucleoside Triphosphate Pyrophosphohydrolase"/>
    <property type="match status" value="1"/>
</dbReference>
<dbReference type="PANTHER" id="PTHR43736">
    <property type="entry name" value="ADP-RIBOSE PYROPHOSPHATASE"/>
    <property type="match status" value="1"/>
</dbReference>
<dbReference type="CDD" id="cd18873">
    <property type="entry name" value="NUDIX_NadM_like"/>
    <property type="match status" value="1"/>
</dbReference>
<dbReference type="Pfam" id="PF00293">
    <property type="entry name" value="NUDIX"/>
    <property type="match status" value="1"/>
</dbReference>
<gene>
    <name evidence="2" type="ORF">SAMN02745120_2452</name>
</gene>
<dbReference type="OrthoDB" id="9786141at2"/>
<dbReference type="EMBL" id="FUYN01000006">
    <property type="protein sequence ID" value="SKB64270.1"/>
    <property type="molecule type" value="Genomic_DNA"/>
</dbReference>
<sequence>MEFKDYKKLSLANDIVILTATDKPEDDKRKVPEKTLQILLIKRYEEPYNGFWSLPGGFVDYDKNLDYCAREKLYAKTGIKNLYMEQLYTYGDTNRDERGRVVSVAYLALVKKSDITIQISQKTDSSSASWFSIEPIRKADEIVDVNLISEDGHLIVKDLAFDHKQMVIDALNRLQNKIEYTDLAFNLVPEFFTVKELQMVYECILGRAIQAFRRKISDKIKPADKMKDDGSAYRPAQLYRFDNKHSKF</sequence>
<dbReference type="Proteomes" id="UP000243406">
    <property type="component" value="Unassembled WGS sequence"/>
</dbReference>
<accession>A0A1T5CYH7</accession>
<protein>
    <submittedName>
        <fullName evidence="2">ADP-ribose pyrophosphatase YjhB, NUDIX family</fullName>
    </submittedName>
</protein>
<evidence type="ECO:0000259" key="1">
    <source>
        <dbReference type="PROSITE" id="PS51462"/>
    </source>
</evidence>
<reference evidence="3" key="1">
    <citation type="submission" date="2017-02" db="EMBL/GenBank/DDBJ databases">
        <authorList>
            <person name="Varghese N."/>
            <person name="Submissions S."/>
        </authorList>
    </citation>
    <scope>NUCLEOTIDE SEQUENCE [LARGE SCALE GENOMIC DNA]</scope>
    <source>
        <strain evidence="3">ATCC 35199</strain>
    </source>
</reference>
<dbReference type="InterPro" id="IPR054105">
    <property type="entry name" value="WHD_NrtR"/>
</dbReference>
<dbReference type="AlphaFoldDB" id="A0A1T5CYH7"/>
<name>A0A1T5CYH7_9FIRM</name>
<dbReference type="PROSITE" id="PS51462">
    <property type="entry name" value="NUDIX"/>
    <property type="match status" value="1"/>
</dbReference>
<feature type="domain" description="Nudix hydrolase" evidence="1">
    <location>
        <begin position="8"/>
        <end position="160"/>
    </location>
</feature>
<dbReference type="InterPro" id="IPR015797">
    <property type="entry name" value="NUDIX_hydrolase-like_dom_sf"/>
</dbReference>
<dbReference type="PANTHER" id="PTHR43736:SF4">
    <property type="entry name" value="SLR1690 PROTEIN"/>
    <property type="match status" value="1"/>
</dbReference>
<evidence type="ECO:0000313" key="2">
    <source>
        <dbReference type="EMBL" id="SKB64270.1"/>
    </source>
</evidence>
<dbReference type="RefSeq" id="WP_079590231.1">
    <property type="nucleotide sequence ID" value="NZ_FUYN01000006.1"/>
</dbReference>
<dbReference type="Pfam" id="PF21906">
    <property type="entry name" value="WHD_NrtR"/>
    <property type="match status" value="1"/>
</dbReference>
<evidence type="ECO:0000313" key="3">
    <source>
        <dbReference type="Proteomes" id="UP000243406"/>
    </source>
</evidence>